<dbReference type="InterPro" id="IPR050411">
    <property type="entry name" value="AlphaKG_dependent_hydroxylases"/>
</dbReference>
<dbReference type="InterPro" id="IPR003819">
    <property type="entry name" value="TauD/TfdA-like"/>
</dbReference>
<reference evidence="3" key="1">
    <citation type="submission" date="2018-03" db="EMBL/GenBank/DDBJ databases">
        <authorList>
            <person name="Guldener U."/>
        </authorList>
    </citation>
    <scope>NUCLEOTIDE SEQUENCE</scope>
</reference>
<evidence type="ECO:0000313" key="3">
    <source>
        <dbReference type="EMBL" id="SPN97377.1"/>
    </source>
</evidence>
<dbReference type="AlphaFoldDB" id="A0AAE8SR74"/>
<evidence type="ECO:0000256" key="1">
    <source>
        <dbReference type="ARBA" id="ARBA00023002"/>
    </source>
</evidence>
<gene>
    <name evidence="3" type="ORF">DNG_00891</name>
</gene>
<dbReference type="Pfam" id="PF02668">
    <property type="entry name" value="TauD"/>
    <property type="match status" value="1"/>
</dbReference>
<comment type="caution">
    <text evidence="3">The sequence shown here is derived from an EMBL/GenBank/DDBJ whole genome shotgun (WGS) entry which is preliminary data.</text>
</comment>
<keyword evidence="1" id="KW-0560">Oxidoreductase</keyword>
<dbReference type="PANTHER" id="PTHR10696">
    <property type="entry name" value="GAMMA-BUTYROBETAINE HYDROXYLASE-RELATED"/>
    <property type="match status" value="1"/>
</dbReference>
<dbReference type="Proteomes" id="UP001187682">
    <property type="component" value="Unassembled WGS sequence"/>
</dbReference>
<proteinExistence type="predicted"/>
<evidence type="ECO:0000313" key="4">
    <source>
        <dbReference type="Proteomes" id="UP001187682"/>
    </source>
</evidence>
<dbReference type="EMBL" id="ONZQ02000001">
    <property type="protein sequence ID" value="SPN97377.1"/>
    <property type="molecule type" value="Genomic_DNA"/>
</dbReference>
<keyword evidence="4" id="KW-1185">Reference proteome</keyword>
<feature type="domain" description="TauD/TfdA-like" evidence="2">
    <location>
        <begin position="120"/>
        <end position="367"/>
    </location>
</feature>
<dbReference type="PANTHER" id="PTHR10696:SF49">
    <property type="entry name" value="TAUD_TFDA-LIKE DOMAIN-CONTAINING PROTEIN"/>
    <property type="match status" value="1"/>
</dbReference>
<dbReference type="GO" id="GO:0016491">
    <property type="term" value="F:oxidoreductase activity"/>
    <property type="evidence" value="ECO:0007669"/>
    <property type="project" value="UniProtKB-KW"/>
</dbReference>
<protein>
    <submittedName>
        <fullName evidence="3">Related to TfdA family oxidoreductase</fullName>
    </submittedName>
</protein>
<dbReference type="Gene3D" id="3.60.130.10">
    <property type="entry name" value="Clavaminate synthase-like"/>
    <property type="match status" value="1"/>
</dbReference>
<evidence type="ECO:0000259" key="2">
    <source>
        <dbReference type="Pfam" id="PF02668"/>
    </source>
</evidence>
<sequence length="417" mass="46778">MTSVALPRQPVQYYSSGLRGRFQVDAHRAVAAPPAEGYADIDYEFDEAKYAARTESVLRAGGLEKELPSGFPASLSGQMVWSGADLSESDYVLQLSEVCKAEIMDALQHFLSLGLDGTEVGMATFPLPTLGPQLERAKQDVYDGRGFVIIRGLDVDLFSDEDLVIVYLGVTSYIAEKRGKQNQRGDMLVHVLNATEDDATANKSVEKPFHTDTVCDVLCLLTKACANVGGRSIMSSAWNVYNELAATRPDIIHTLLRPNWPFDTNGRDPPYYNRAILYYENQKMIWNFSRRLLTGAAPKDPRTLNIPGLTARQAEALDAVHAIARSHEVRTVMQKGDIRILNNMGILHRRESFEDDETSKRHLIRLWAHNEEYCWKLPVPLRLAWARVFEDDERETHWALSPVGLNGKILRQAVSCD</sequence>
<name>A0AAE8SR74_9PEZI</name>
<accession>A0AAE8SR74</accession>
<organism evidence="3 4">
    <name type="scientific">Cephalotrichum gorgonifer</name>
    <dbReference type="NCBI Taxonomy" id="2041049"/>
    <lineage>
        <taxon>Eukaryota</taxon>
        <taxon>Fungi</taxon>
        <taxon>Dikarya</taxon>
        <taxon>Ascomycota</taxon>
        <taxon>Pezizomycotina</taxon>
        <taxon>Sordariomycetes</taxon>
        <taxon>Hypocreomycetidae</taxon>
        <taxon>Microascales</taxon>
        <taxon>Microascaceae</taxon>
        <taxon>Cephalotrichum</taxon>
    </lineage>
</organism>
<dbReference type="SUPFAM" id="SSF51197">
    <property type="entry name" value="Clavaminate synthase-like"/>
    <property type="match status" value="1"/>
</dbReference>
<dbReference type="InterPro" id="IPR042098">
    <property type="entry name" value="TauD-like_sf"/>
</dbReference>